<evidence type="ECO:0000256" key="1">
    <source>
        <dbReference type="SAM" id="MobiDB-lite"/>
    </source>
</evidence>
<name>A0A5B7E2W7_PORTR</name>
<evidence type="ECO:0000313" key="3">
    <source>
        <dbReference type="Proteomes" id="UP000324222"/>
    </source>
</evidence>
<protein>
    <submittedName>
        <fullName evidence="2">Uncharacterized protein</fullName>
    </submittedName>
</protein>
<gene>
    <name evidence="2" type="ORF">E2C01_020945</name>
</gene>
<dbReference type="EMBL" id="VSRR010001798">
    <property type="protein sequence ID" value="MPC27765.1"/>
    <property type="molecule type" value="Genomic_DNA"/>
</dbReference>
<proteinExistence type="predicted"/>
<keyword evidence="3" id="KW-1185">Reference proteome</keyword>
<organism evidence="2 3">
    <name type="scientific">Portunus trituberculatus</name>
    <name type="common">Swimming crab</name>
    <name type="synonym">Neptunus trituberculatus</name>
    <dbReference type="NCBI Taxonomy" id="210409"/>
    <lineage>
        <taxon>Eukaryota</taxon>
        <taxon>Metazoa</taxon>
        <taxon>Ecdysozoa</taxon>
        <taxon>Arthropoda</taxon>
        <taxon>Crustacea</taxon>
        <taxon>Multicrustacea</taxon>
        <taxon>Malacostraca</taxon>
        <taxon>Eumalacostraca</taxon>
        <taxon>Eucarida</taxon>
        <taxon>Decapoda</taxon>
        <taxon>Pleocyemata</taxon>
        <taxon>Brachyura</taxon>
        <taxon>Eubrachyura</taxon>
        <taxon>Portunoidea</taxon>
        <taxon>Portunidae</taxon>
        <taxon>Portuninae</taxon>
        <taxon>Portunus</taxon>
    </lineage>
</organism>
<reference evidence="2 3" key="1">
    <citation type="submission" date="2019-05" db="EMBL/GenBank/DDBJ databases">
        <title>Another draft genome of Portunus trituberculatus and its Hox gene families provides insights of decapod evolution.</title>
        <authorList>
            <person name="Jeong J.-H."/>
            <person name="Song I."/>
            <person name="Kim S."/>
            <person name="Choi T."/>
            <person name="Kim D."/>
            <person name="Ryu S."/>
            <person name="Kim W."/>
        </authorList>
    </citation>
    <scope>NUCLEOTIDE SEQUENCE [LARGE SCALE GENOMIC DNA]</scope>
    <source>
        <tissue evidence="2">Muscle</tissue>
    </source>
</reference>
<dbReference type="Proteomes" id="UP000324222">
    <property type="component" value="Unassembled WGS sequence"/>
</dbReference>
<comment type="caution">
    <text evidence="2">The sequence shown here is derived from an EMBL/GenBank/DDBJ whole genome shotgun (WGS) entry which is preliminary data.</text>
</comment>
<dbReference type="AlphaFoldDB" id="A0A5B7E2W7"/>
<evidence type="ECO:0000313" key="2">
    <source>
        <dbReference type="EMBL" id="MPC27765.1"/>
    </source>
</evidence>
<accession>A0A5B7E2W7</accession>
<feature type="region of interest" description="Disordered" evidence="1">
    <location>
        <begin position="63"/>
        <end position="118"/>
    </location>
</feature>
<sequence length="118" mass="12631">MTHLSPPVLLEPLCYHPGLEGHWLQQQCGGVAVGQRRALHSHRCPVPLWSLLVVAEALPDVCPRHRAGKRPRATTCRETGGGEGSAASGCMAAAGQGEGERVATSAVQQHQQQQQQQQ</sequence>
<feature type="compositionally biased region" description="Low complexity" evidence="1">
    <location>
        <begin position="108"/>
        <end position="118"/>
    </location>
</feature>
<feature type="compositionally biased region" description="Low complexity" evidence="1">
    <location>
        <begin position="85"/>
        <end position="95"/>
    </location>
</feature>